<dbReference type="OrthoDB" id="5989838at2759"/>
<dbReference type="AlphaFoldDB" id="A0A6S7ICL9"/>
<gene>
    <name evidence="9" type="ORF">PACLA_8A033377</name>
</gene>
<dbReference type="Proteomes" id="UP001152795">
    <property type="component" value="Unassembled WGS sequence"/>
</dbReference>
<evidence type="ECO:0000256" key="4">
    <source>
        <dbReference type="ARBA" id="ARBA00023157"/>
    </source>
</evidence>
<feature type="compositionally biased region" description="Low complexity" evidence="7">
    <location>
        <begin position="318"/>
        <end position="328"/>
    </location>
</feature>
<comment type="similarity">
    <text evidence="6">Belongs to the ephrin family.</text>
</comment>
<evidence type="ECO:0000256" key="7">
    <source>
        <dbReference type="SAM" id="MobiDB-lite"/>
    </source>
</evidence>
<evidence type="ECO:0000256" key="5">
    <source>
        <dbReference type="ARBA" id="ARBA00023180"/>
    </source>
</evidence>
<feature type="region of interest" description="Disordered" evidence="7">
    <location>
        <begin position="310"/>
        <end position="343"/>
    </location>
</feature>
<keyword evidence="8" id="KW-0812">Transmembrane</keyword>
<dbReference type="GO" id="GO:0007411">
    <property type="term" value="P:axon guidance"/>
    <property type="evidence" value="ECO:0007669"/>
    <property type="project" value="TreeGrafter"/>
</dbReference>
<dbReference type="GO" id="GO:0048013">
    <property type="term" value="P:ephrin receptor signaling pathway"/>
    <property type="evidence" value="ECO:0007669"/>
    <property type="project" value="TreeGrafter"/>
</dbReference>
<keyword evidence="3 8" id="KW-0472">Membrane</keyword>
<evidence type="ECO:0000256" key="6">
    <source>
        <dbReference type="PROSITE-ProRule" id="PRU00884"/>
    </source>
</evidence>
<evidence type="ECO:0000313" key="9">
    <source>
        <dbReference type="EMBL" id="CAB4013910.1"/>
    </source>
</evidence>
<evidence type="ECO:0000256" key="3">
    <source>
        <dbReference type="ARBA" id="ARBA00023136"/>
    </source>
</evidence>
<dbReference type="InterPro" id="IPR001799">
    <property type="entry name" value="Ephrin_RBD"/>
</dbReference>
<keyword evidence="5" id="KW-0325">Glycoprotein</keyword>
<comment type="caution">
    <text evidence="6">Lacks conserved residue(s) required for the propagation of feature annotation.</text>
</comment>
<sequence>MNIVCPGDVTVNTWRTRPQYMLTLYENLWHVDKAGYDKCEVNKDGKLLLVCNSPKNPKKLQFSFHPIYSNEEPRFAPGKHYYFISTSNGIQYDLTTRRTSGDDGHCIKYHMKLHIYVCNPKEEDCIWEPPQCDTPAEIKQRMLMINGKLPRPTRQQMQATEPRIPATKRIITQAVESTTKKRPGVVAQKIETECKNESATSVHAVMNFVLGGVIVFLIAVVIILACALAKRSKPSKLQKVKLPTETKQPRIYESVPVQLPPNMMIPVGPPQSDYLVYTRPCTPDPLYHAVIRTPSHHNYEAPVFRFPDVPQRSRRSSIQRSRAGSAQAKCSIEREDNMDSVSV</sequence>
<evidence type="ECO:0000313" key="10">
    <source>
        <dbReference type="Proteomes" id="UP001152795"/>
    </source>
</evidence>
<proteinExistence type="inferred from homology"/>
<dbReference type="GO" id="GO:0046875">
    <property type="term" value="F:ephrin receptor binding"/>
    <property type="evidence" value="ECO:0007669"/>
    <property type="project" value="TreeGrafter"/>
</dbReference>
<dbReference type="PANTHER" id="PTHR11304:SF29">
    <property type="entry name" value="EPHRIN"/>
    <property type="match status" value="1"/>
</dbReference>
<keyword evidence="8" id="KW-1133">Transmembrane helix</keyword>
<dbReference type="SUPFAM" id="SSF49503">
    <property type="entry name" value="Cupredoxins"/>
    <property type="match status" value="1"/>
</dbReference>
<keyword evidence="10" id="KW-1185">Reference proteome</keyword>
<dbReference type="PANTHER" id="PTHR11304">
    <property type="entry name" value="EPHRIN"/>
    <property type="match status" value="1"/>
</dbReference>
<dbReference type="PROSITE" id="PS51551">
    <property type="entry name" value="EPHRIN_RBD_2"/>
    <property type="match status" value="1"/>
</dbReference>
<dbReference type="Gene3D" id="2.60.40.420">
    <property type="entry name" value="Cupredoxins - blue copper proteins"/>
    <property type="match status" value="1"/>
</dbReference>
<keyword evidence="2" id="KW-0732">Signal</keyword>
<evidence type="ECO:0000256" key="2">
    <source>
        <dbReference type="ARBA" id="ARBA00022729"/>
    </source>
</evidence>
<evidence type="ECO:0000256" key="1">
    <source>
        <dbReference type="ARBA" id="ARBA00004370"/>
    </source>
</evidence>
<dbReference type="InterPro" id="IPR031328">
    <property type="entry name" value="Ephrin"/>
</dbReference>
<dbReference type="GO" id="GO:0005886">
    <property type="term" value="C:plasma membrane"/>
    <property type="evidence" value="ECO:0007669"/>
    <property type="project" value="TreeGrafter"/>
</dbReference>
<organism evidence="9 10">
    <name type="scientific">Paramuricea clavata</name>
    <name type="common">Red gorgonian</name>
    <name type="synonym">Violescent sea-whip</name>
    <dbReference type="NCBI Taxonomy" id="317549"/>
    <lineage>
        <taxon>Eukaryota</taxon>
        <taxon>Metazoa</taxon>
        <taxon>Cnidaria</taxon>
        <taxon>Anthozoa</taxon>
        <taxon>Octocorallia</taxon>
        <taxon>Malacalcyonacea</taxon>
        <taxon>Plexauridae</taxon>
        <taxon>Paramuricea</taxon>
    </lineage>
</organism>
<feature type="transmembrane region" description="Helical" evidence="8">
    <location>
        <begin position="204"/>
        <end position="229"/>
    </location>
</feature>
<keyword evidence="4" id="KW-1015">Disulfide bond</keyword>
<name>A0A6S7ICL9_PARCT</name>
<dbReference type="EMBL" id="CACRXK020008070">
    <property type="protein sequence ID" value="CAB4013910.1"/>
    <property type="molecule type" value="Genomic_DNA"/>
</dbReference>
<comment type="caution">
    <text evidence="9">The sequence shown here is derived from an EMBL/GenBank/DDBJ whole genome shotgun (WGS) entry which is preliminary data.</text>
</comment>
<dbReference type="InterPro" id="IPR008972">
    <property type="entry name" value="Cupredoxin"/>
</dbReference>
<dbReference type="Pfam" id="PF00812">
    <property type="entry name" value="Ephrin"/>
    <property type="match status" value="1"/>
</dbReference>
<accession>A0A6S7ICL9</accession>
<protein>
    <submittedName>
        <fullName evidence="9">Angiopoietin-related 7-like</fullName>
    </submittedName>
</protein>
<comment type="subcellular location">
    <subcellularLocation>
        <location evidence="1">Membrane</location>
    </subcellularLocation>
</comment>
<reference evidence="9" key="1">
    <citation type="submission" date="2020-04" db="EMBL/GenBank/DDBJ databases">
        <authorList>
            <person name="Alioto T."/>
            <person name="Alioto T."/>
            <person name="Gomez Garrido J."/>
        </authorList>
    </citation>
    <scope>NUCLEOTIDE SEQUENCE</scope>
    <source>
        <strain evidence="9">A484AB</strain>
    </source>
</reference>
<evidence type="ECO:0000256" key="8">
    <source>
        <dbReference type="SAM" id="Phobius"/>
    </source>
</evidence>